<dbReference type="OrthoDB" id="515927at2759"/>
<feature type="region of interest" description="Disordered" evidence="1">
    <location>
        <begin position="191"/>
        <end position="526"/>
    </location>
</feature>
<sequence length="543" mass="57012">MKLRKRSQAAQAAPAPREPSFWQEPPAFFVTVLERLLAMPDGTKHVRLASHVCHHWRVAAQEVLLADTAISKPPMEDFRAIGQQHPLPPVKQHKQETVTTQAAVVLEASASTGMEAISKQRFDGPPGTLAAGAGFSGRARGRLGRPAQPAAQPRLAAGLRQGAMLAAAAAQQQQQQPNPQLELLRQAAAERLDRAAQQQQAQQPQQQPQQAQQQASVGPGGTAPAAPAHAAGASPSAQQPGDADAPQGSIQSGMAIIGRRGTAALESESEGGSTRARGPTKRRRVRRGSELSGGRGMSVEQPLCHPPPQQAQQAQQAASPARRAGSTQQGPAAAAAAPAAQGTTAGAAGTSRPSSRRRRRSVSTAGTEVEGRPSKRQQVSEPRQGSRAGLRSSGPASMDGLPETQQHRPQQARKPEQQQGPQAAQGSNRRRQRPSKIRFVEHAAGRQQQQQQQEQQQEEPQQPGGEQAQAAQPAAGKPADPVAASGSYGESAEGGAEVEQHMLPLAGGAVGEGGSPWEQTPGAEGGGFQAAFNVVWRLLRLRD</sequence>
<keyword evidence="3" id="KW-1185">Reference proteome</keyword>
<gene>
    <name evidence="2" type="ORF">C2E21_2600</name>
</gene>
<feature type="compositionally biased region" description="Low complexity" evidence="1">
    <location>
        <begin position="195"/>
        <end position="241"/>
    </location>
</feature>
<accession>A0A2P6TY16</accession>
<feature type="compositionally biased region" description="Low complexity" evidence="1">
    <location>
        <begin position="310"/>
        <end position="353"/>
    </location>
</feature>
<protein>
    <submittedName>
        <fullName evidence="2">Uncharacterized protein</fullName>
    </submittedName>
</protein>
<proteinExistence type="predicted"/>
<dbReference type="AlphaFoldDB" id="A0A2P6TY16"/>
<feature type="region of interest" description="Disordered" evidence="1">
    <location>
        <begin position="118"/>
        <end position="153"/>
    </location>
</feature>
<feature type="compositionally biased region" description="Low complexity" evidence="1">
    <location>
        <begin position="445"/>
        <end position="497"/>
    </location>
</feature>
<evidence type="ECO:0000313" key="3">
    <source>
        <dbReference type="Proteomes" id="UP000239899"/>
    </source>
</evidence>
<comment type="caution">
    <text evidence="2">The sequence shown here is derived from an EMBL/GenBank/DDBJ whole genome shotgun (WGS) entry which is preliminary data.</text>
</comment>
<evidence type="ECO:0000256" key="1">
    <source>
        <dbReference type="SAM" id="MobiDB-lite"/>
    </source>
</evidence>
<dbReference type="EMBL" id="LHPG02000004">
    <property type="protein sequence ID" value="PRW58956.1"/>
    <property type="molecule type" value="Genomic_DNA"/>
</dbReference>
<name>A0A2P6TY16_CHLSO</name>
<evidence type="ECO:0000313" key="2">
    <source>
        <dbReference type="EMBL" id="PRW58956.1"/>
    </source>
</evidence>
<feature type="compositionally biased region" description="Low complexity" evidence="1">
    <location>
        <begin position="130"/>
        <end position="153"/>
    </location>
</feature>
<organism evidence="2 3">
    <name type="scientific">Chlorella sorokiniana</name>
    <name type="common">Freshwater green alga</name>
    <dbReference type="NCBI Taxonomy" id="3076"/>
    <lineage>
        <taxon>Eukaryota</taxon>
        <taxon>Viridiplantae</taxon>
        <taxon>Chlorophyta</taxon>
        <taxon>core chlorophytes</taxon>
        <taxon>Trebouxiophyceae</taxon>
        <taxon>Chlorellales</taxon>
        <taxon>Chlorellaceae</taxon>
        <taxon>Chlorella clade</taxon>
        <taxon>Chlorella</taxon>
    </lineage>
</organism>
<reference evidence="2 3" key="1">
    <citation type="journal article" date="2018" name="Plant J.">
        <title>Genome sequences of Chlorella sorokiniana UTEX 1602 and Micractinium conductrix SAG 241.80: implications to maltose excretion by a green alga.</title>
        <authorList>
            <person name="Arriola M.B."/>
            <person name="Velmurugan N."/>
            <person name="Zhang Y."/>
            <person name="Plunkett M.H."/>
            <person name="Hondzo H."/>
            <person name="Barney B.M."/>
        </authorList>
    </citation>
    <scope>NUCLEOTIDE SEQUENCE [LARGE SCALE GENOMIC DNA]</scope>
    <source>
        <strain evidence="3">UTEX 1602</strain>
    </source>
</reference>
<feature type="compositionally biased region" description="Low complexity" evidence="1">
    <location>
        <begin position="417"/>
        <end position="426"/>
    </location>
</feature>
<dbReference type="Proteomes" id="UP000239899">
    <property type="component" value="Unassembled WGS sequence"/>
</dbReference>